<dbReference type="EMBL" id="UINC01008721">
    <property type="protein sequence ID" value="SVA39210.1"/>
    <property type="molecule type" value="Genomic_DNA"/>
</dbReference>
<evidence type="ECO:0000313" key="1">
    <source>
        <dbReference type="EMBL" id="SVA39210.1"/>
    </source>
</evidence>
<gene>
    <name evidence="1" type="ORF">METZ01_LOCUS92064</name>
</gene>
<accession>A0A381VFV3</accession>
<reference evidence="1" key="1">
    <citation type="submission" date="2018-05" db="EMBL/GenBank/DDBJ databases">
        <authorList>
            <person name="Lanie J.A."/>
            <person name="Ng W.-L."/>
            <person name="Kazmierczak K.M."/>
            <person name="Andrzejewski T.M."/>
            <person name="Davidsen T.M."/>
            <person name="Wayne K.J."/>
            <person name="Tettelin H."/>
            <person name="Glass J.I."/>
            <person name="Rusch D."/>
            <person name="Podicherti R."/>
            <person name="Tsui H.-C.T."/>
            <person name="Winkler M.E."/>
        </authorList>
    </citation>
    <scope>NUCLEOTIDE SEQUENCE</scope>
</reference>
<evidence type="ECO:0008006" key="2">
    <source>
        <dbReference type="Google" id="ProtNLM"/>
    </source>
</evidence>
<organism evidence="1">
    <name type="scientific">marine metagenome</name>
    <dbReference type="NCBI Taxonomy" id="408172"/>
    <lineage>
        <taxon>unclassified sequences</taxon>
        <taxon>metagenomes</taxon>
        <taxon>ecological metagenomes</taxon>
    </lineage>
</organism>
<protein>
    <recommendedName>
        <fullName evidence="2">Cupin 2 conserved barrel domain-containing protein</fullName>
    </recommendedName>
</protein>
<sequence length="131" mass="14824">MNQYSSHLPQVETHKELKPFYTEFITNYKPFQTENLINCSLFWSLSDKHHSIFMHRDNETVLLIQGYGEVAYAISNEEATDNKLLHVKTGDAILLPRLTPHKSIPLEPRVTLSIGAMPSKPALTQPPAAPI</sequence>
<name>A0A381VFV3_9ZZZZ</name>
<proteinExistence type="predicted"/>
<dbReference type="AlphaFoldDB" id="A0A381VFV3"/>